<dbReference type="Gene3D" id="1.10.10.10">
    <property type="entry name" value="Winged helix-like DNA-binding domain superfamily/Winged helix DNA-binding domain"/>
    <property type="match status" value="1"/>
</dbReference>
<dbReference type="RefSeq" id="WP_272460599.1">
    <property type="nucleotide sequence ID" value="NZ_JAPFQL010000004.1"/>
</dbReference>
<proteinExistence type="predicted"/>
<gene>
    <name evidence="2" type="ORF">OO014_02045</name>
</gene>
<dbReference type="InterPro" id="IPR000792">
    <property type="entry name" value="Tscrpt_reg_LuxR_C"/>
</dbReference>
<dbReference type="InterPro" id="IPR036388">
    <property type="entry name" value="WH-like_DNA-bd_sf"/>
</dbReference>
<dbReference type="Pfam" id="PF00196">
    <property type="entry name" value="GerE"/>
    <property type="match status" value="1"/>
</dbReference>
<feature type="domain" description="HTH luxR-type" evidence="1">
    <location>
        <begin position="298"/>
        <end position="363"/>
    </location>
</feature>
<comment type="caution">
    <text evidence="2">The sequence shown here is derived from an EMBL/GenBank/DDBJ whole genome shotgun (WGS) entry which is preliminary data.</text>
</comment>
<dbReference type="Gene3D" id="3.40.50.1820">
    <property type="entry name" value="alpha/beta hydrolase"/>
    <property type="match status" value="1"/>
</dbReference>
<dbReference type="CDD" id="cd06170">
    <property type="entry name" value="LuxR_C_like"/>
    <property type="match status" value="1"/>
</dbReference>
<dbReference type="Proteomes" id="UP001150259">
    <property type="component" value="Unassembled WGS sequence"/>
</dbReference>
<accession>A0ABT5GCP2</accession>
<dbReference type="EMBL" id="JAPFQL010000004">
    <property type="protein sequence ID" value="MDC5696022.1"/>
    <property type="molecule type" value="Genomic_DNA"/>
</dbReference>
<dbReference type="PROSITE" id="PS00622">
    <property type="entry name" value="HTH_LUXR_1"/>
    <property type="match status" value="1"/>
</dbReference>
<dbReference type="Pfam" id="PF12146">
    <property type="entry name" value="Hydrolase_4"/>
    <property type="match status" value="1"/>
</dbReference>
<dbReference type="InterPro" id="IPR029058">
    <property type="entry name" value="AB_hydrolase_fold"/>
</dbReference>
<evidence type="ECO:0000313" key="3">
    <source>
        <dbReference type="Proteomes" id="UP001150259"/>
    </source>
</evidence>
<sequence>MGSIAEGAAPAQDLRFCRSADGTRLAWATHGSGPPLVIASCWLSHLQYDWQSPVWRHFLESLGHIATTIRYDERGFGLSDWEVDDFGYESRLRDLETVLDQQPHEQFALMGMSAGAPLAIGYAARHPERVSRLILYAPIGSGCFAKSDDQDAETALLAIIKTGWARKEPIFRRVFTSVLIPDATEEQMSWLDELQRMSTSPENAMASRLARADVDVSGLLSQVRAPTLVLHARDDRAANFAWGRRLSAGIPDARLVCLDSKNHILLGDEPAWPVWLREVTEFLEPERSTHSAAAGNGHAAEALAVSGREEEILGLAAQGLDNAQIAEALVLSVRTVERHLQNVYAKAGVSGRAARTAVVARYLAHH</sequence>
<keyword evidence="3" id="KW-1185">Reference proteome</keyword>
<reference evidence="2 3" key="1">
    <citation type="submission" date="2022-11" db="EMBL/GenBank/DDBJ databases">
        <title>Anaerobic phenanthrene biodegradation by a DNRA strain PheN6.</title>
        <authorList>
            <person name="Zhang Z."/>
        </authorList>
    </citation>
    <scope>NUCLEOTIDE SEQUENCE [LARGE SCALE GENOMIC DNA]</scope>
    <source>
        <strain evidence="2 3">PheN6</strain>
    </source>
</reference>
<dbReference type="InterPro" id="IPR050471">
    <property type="entry name" value="AB_hydrolase"/>
</dbReference>
<dbReference type="SUPFAM" id="SSF46894">
    <property type="entry name" value="C-terminal effector domain of the bipartite response regulators"/>
    <property type="match status" value="1"/>
</dbReference>
<dbReference type="PRINTS" id="PR00038">
    <property type="entry name" value="HTHLUXR"/>
</dbReference>
<dbReference type="GO" id="GO:0016787">
    <property type="term" value="F:hydrolase activity"/>
    <property type="evidence" value="ECO:0007669"/>
    <property type="project" value="UniProtKB-KW"/>
</dbReference>
<dbReference type="InterPro" id="IPR022742">
    <property type="entry name" value="Hydrolase_4"/>
</dbReference>
<dbReference type="PANTHER" id="PTHR43433">
    <property type="entry name" value="HYDROLASE, ALPHA/BETA FOLD FAMILY PROTEIN"/>
    <property type="match status" value="1"/>
</dbReference>
<keyword evidence="2" id="KW-0378">Hydrolase</keyword>
<dbReference type="PRINTS" id="PR00111">
    <property type="entry name" value="ABHYDROLASE"/>
</dbReference>
<name>A0ABT5GCP2_9MICO</name>
<dbReference type="PROSITE" id="PS50043">
    <property type="entry name" value="HTH_LUXR_2"/>
    <property type="match status" value="1"/>
</dbReference>
<dbReference type="SMART" id="SM00421">
    <property type="entry name" value="HTH_LUXR"/>
    <property type="match status" value="1"/>
</dbReference>
<evidence type="ECO:0000313" key="2">
    <source>
        <dbReference type="EMBL" id="MDC5696022.1"/>
    </source>
</evidence>
<evidence type="ECO:0000259" key="1">
    <source>
        <dbReference type="PROSITE" id="PS50043"/>
    </source>
</evidence>
<dbReference type="PANTHER" id="PTHR43433:SF5">
    <property type="entry name" value="AB HYDROLASE-1 DOMAIN-CONTAINING PROTEIN"/>
    <property type="match status" value="1"/>
</dbReference>
<dbReference type="InterPro" id="IPR000073">
    <property type="entry name" value="AB_hydrolase_1"/>
</dbReference>
<protein>
    <submittedName>
        <fullName evidence="2">Alpha/beta fold hydrolase</fullName>
    </submittedName>
</protein>
<organism evidence="2 3">
    <name type="scientific">Intrasporangium calvum</name>
    <dbReference type="NCBI Taxonomy" id="53358"/>
    <lineage>
        <taxon>Bacteria</taxon>
        <taxon>Bacillati</taxon>
        <taxon>Actinomycetota</taxon>
        <taxon>Actinomycetes</taxon>
        <taxon>Micrococcales</taxon>
        <taxon>Intrasporangiaceae</taxon>
        <taxon>Intrasporangium</taxon>
    </lineage>
</organism>
<dbReference type="InterPro" id="IPR016032">
    <property type="entry name" value="Sig_transdc_resp-reg_C-effctor"/>
</dbReference>
<dbReference type="SUPFAM" id="SSF53474">
    <property type="entry name" value="alpha/beta-Hydrolases"/>
    <property type="match status" value="1"/>
</dbReference>